<name>A0A4R7LH45_9RHOB</name>
<gene>
    <name evidence="2" type="ORF">BDE40_2415</name>
</gene>
<sequence>MKQLFIALTLLALSGSAVAQSDPITTAKRASQMLEAAADSLSEAESASDRVGALTETVRAYEEGLSALREGLRRASIQERSIALVFEAKRDRLARLLGILQTIGTSPAPLLMMHPTGAIGTARSGMILSEVTPALQSEALVLRGQLEEIRDIRSLQQSAAIQLTKSLAEVQTARADLSRAIADRVELPRSFTSDSDKMRALIESSDTLQGFASGLTDLNPSDLNNPADFEAAKGNLRLPAAGTLLHGFNETDASGINRPGLVLATRAQSLVTTPWPATLRYSGPLLDYGNVVILEPSKGYLLILAGLGQTFGEVGEVLDQGAPVGLMGGLTPNPDAFLMTATKGGGGNQQESLYIELRQGDEPVDPATWFATNKE</sequence>
<reference evidence="2 3" key="1">
    <citation type="submission" date="2019-03" db="EMBL/GenBank/DDBJ databases">
        <title>Genomic Encyclopedia of Archaeal and Bacterial Type Strains, Phase II (KMG-II): from individual species to whole genera.</title>
        <authorList>
            <person name="Goeker M."/>
        </authorList>
    </citation>
    <scope>NUCLEOTIDE SEQUENCE [LARGE SCALE GENOMIC DNA]</scope>
    <source>
        <strain evidence="2 3">DSM 29467</strain>
    </source>
</reference>
<dbReference type="Proteomes" id="UP000294563">
    <property type="component" value="Unassembled WGS sequence"/>
</dbReference>
<dbReference type="InterPro" id="IPR011055">
    <property type="entry name" value="Dup_hybrid_motif"/>
</dbReference>
<evidence type="ECO:0000313" key="3">
    <source>
        <dbReference type="Proteomes" id="UP000294563"/>
    </source>
</evidence>
<protein>
    <submittedName>
        <fullName evidence="2">Septal ring factor EnvC (AmiA/AmiB activator)</fullName>
    </submittedName>
</protein>
<evidence type="ECO:0000313" key="2">
    <source>
        <dbReference type="EMBL" id="TDT73641.1"/>
    </source>
</evidence>
<dbReference type="RefSeq" id="WP_134014775.1">
    <property type="nucleotide sequence ID" value="NZ_SOBH01000003.1"/>
</dbReference>
<feature type="chain" id="PRO_5020867194" evidence="1">
    <location>
        <begin position="20"/>
        <end position="375"/>
    </location>
</feature>
<keyword evidence="3" id="KW-1185">Reference proteome</keyword>
<organism evidence="2 3">
    <name type="scientific">Litoreibacter halocynthiae</name>
    <dbReference type="NCBI Taxonomy" id="1242689"/>
    <lineage>
        <taxon>Bacteria</taxon>
        <taxon>Pseudomonadati</taxon>
        <taxon>Pseudomonadota</taxon>
        <taxon>Alphaproteobacteria</taxon>
        <taxon>Rhodobacterales</taxon>
        <taxon>Roseobacteraceae</taxon>
        <taxon>Litoreibacter</taxon>
    </lineage>
</organism>
<feature type="signal peptide" evidence="1">
    <location>
        <begin position="1"/>
        <end position="19"/>
    </location>
</feature>
<proteinExistence type="predicted"/>
<dbReference type="Gene3D" id="2.70.70.10">
    <property type="entry name" value="Glucose Permease (Domain IIA)"/>
    <property type="match status" value="1"/>
</dbReference>
<dbReference type="AlphaFoldDB" id="A0A4R7LH45"/>
<comment type="caution">
    <text evidence="2">The sequence shown here is derived from an EMBL/GenBank/DDBJ whole genome shotgun (WGS) entry which is preliminary data.</text>
</comment>
<keyword evidence="1" id="KW-0732">Signal</keyword>
<dbReference type="SUPFAM" id="SSF51261">
    <property type="entry name" value="Duplicated hybrid motif"/>
    <property type="match status" value="1"/>
</dbReference>
<dbReference type="OrthoDB" id="9809144at2"/>
<dbReference type="EMBL" id="SOBH01000003">
    <property type="protein sequence ID" value="TDT73641.1"/>
    <property type="molecule type" value="Genomic_DNA"/>
</dbReference>
<accession>A0A4R7LH45</accession>
<evidence type="ECO:0000256" key="1">
    <source>
        <dbReference type="SAM" id="SignalP"/>
    </source>
</evidence>